<feature type="domain" description="Retrovirus-related Pol polyprotein from transposon TNT 1-94-like beta-barrel" evidence="2">
    <location>
        <begin position="105"/>
        <end position="180"/>
    </location>
</feature>
<reference evidence="3 4" key="1">
    <citation type="submission" date="2024-04" db="EMBL/GenBank/DDBJ databases">
        <authorList>
            <person name="Fracassetti M."/>
        </authorList>
    </citation>
    <scope>NUCLEOTIDE SEQUENCE [LARGE SCALE GENOMIC DNA]</scope>
</reference>
<dbReference type="Proteomes" id="UP001497516">
    <property type="component" value="Chromosome 7"/>
</dbReference>
<dbReference type="EMBL" id="OZ034820">
    <property type="protein sequence ID" value="CAL1400632.1"/>
    <property type="molecule type" value="Genomic_DNA"/>
</dbReference>
<keyword evidence="4" id="KW-1185">Reference proteome</keyword>
<sequence>MAGHIVLDCPSLKKRGKQISFPNSGTSAVATPSDSHPPSRRTRTAYAVSSGHFGPTAGSSGSTGAAVFSPDLVRKLFQEALHEALPQALTSTFATGVVSGKSSRWLLDSGAFNHMTHARSTFDKIYLVSKLKLRVANGAQVPVLGRGTSSTRWVTLPDTLYVPSLLPDLVSVWKLTEDGCNVTFNVNGCVVQDKRTGTMIEKGSKQGRVFVLDELRP</sequence>
<proteinExistence type="predicted"/>
<dbReference type="InterPro" id="IPR054722">
    <property type="entry name" value="PolX-like_BBD"/>
</dbReference>
<feature type="region of interest" description="Disordered" evidence="1">
    <location>
        <begin position="18"/>
        <end position="63"/>
    </location>
</feature>
<name>A0AAV2FRK9_9ROSI</name>
<evidence type="ECO:0000313" key="4">
    <source>
        <dbReference type="Proteomes" id="UP001497516"/>
    </source>
</evidence>
<organism evidence="3 4">
    <name type="scientific">Linum trigynum</name>
    <dbReference type="NCBI Taxonomy" id="586398"/>
    <lineage>
        <taxon>Eukaryota</taxon>
        <taxon>Viridiplantae</taxon>
        <taxon>Streptophyta</taxon>
        <taxon>Embryophyta</taxon>
        <taxon>Tracheophyta</taxon>
        <taxon>Spermatophyta</taxon>
        <taxon>Magnoliopsida</taxon>
        <taxon>eudicotyledons</taxon>
        <taxon>Gunneridae</taxon>
        <taxon>Pentapetalae</taxon>
        <taxon>rosids</taxon>
        <taxon>fabids</taxon>
        <taxon>Malpighiales</taxon>
        <taxon>Linaceae</taxon>
        <taxon>Linum</taxon>
    </lineage>
</organism>
<accession>A0AAV2FRK9</accession>
<evidence type="ECO:0000313" key="3">
    <source>
        <dbReference type="EMBL" id="CAL1400632.1"/>
    </source>
</evidence>
<dbReference type="AlphaFoldDB" id="A0AAV2FRK9"/>
<evidence type="ECO:0000259" key="2">
    <source>
        <dbReference type="Pfam" id="PF22936"/>
    </source>
</evidence>
<protein>
    <recommendedName>
        <fullName evidence="2">Retrovirus-related Pol polyprotein from transposon TNT 1-94-like beta-barrel domain-containing protein</fullName>
    </recommendedName>
</protein>
<gene>
    <name evidence="3" type="ORF">LTRI10_LOCUS40745</name>
</gene>
<feature type="compositionally biased region" description="Polar residues" evidence="1">
    <location>
        <begin position="20"/>
        <end position="36"/>
    </location>
</feature>
<dbReference type="Pfam" id="PF22936">
    <property type="entry name" value="Pol_BBD"/>
    <property type="match status" value="1"/>
</dbReference>
<evidence type="ECO:0000256" key="1">
    <source>
        <dbReference type="SAM" id="MobiDB-lite"/>
    </source>
</evidence>